<sequence>MKNIQGVNLECVIIQGFNYLITKQLSKSDSEIIYKGQNSQTQKQVLIKVINITNQKQIQNYLLLAQKKCKNVMNIVNIEQKGELIFLAMEFSEKCLMTEQSEQIKKNERYIIKQIANGLLELHTLGISHQKISLKNIAIETLKDQQNNNNQQVYKICDYGDLLDEINLDDFYAGTNYQAPEQIYNESILTYQNKVDIWAFGIICYQLFNTKESYQPKANDQEEINQKIKALNCDPNFKNLFIQMLQINPEQRYNIQQVLNELKVKSQIQYKKQFRYKSITQGNQNHPKTEFFRVQYISLSGINLQSRNDFNKNQTQFVSNFNYAFSQEQIKKLNNS</sequence>
<dbReference type="GO" id="GO:0044773">
    <property type="term" value="P:mitotic DNA damage checkpoint signaling"/>
    <property type="evidence" value="ECO:0007669"/>
    <property type="project" value="TreeGrafter"/>
</dbReference>
<dbReference type="PANTHER" id="PTHR44167:SF24">
    <property type="entry name" value="SERINE_THREONINE-PROTEIN KINASE CHK2"/>
    <property type="match status" value="1"/>
</dbReference>
<evidence type="ECO:0000259" key="1">
    <source>
        <dbReference type="PROSITE" id="PS50011"/>
    </source>
</evidence>
<dbReference type="CDD" id="cd00180">
    <property type="entry name" value="PKc"/>
    <property type="match status" value="1"/>
</dbReference>
<accession>A0A8S1QXY1</accession>
<dbReference type="AlphaFoldDB" id="A0A8S1QXY1"/>
<dbReference type="InterPro" id="IPR000719">
    <property type="entry name" value="Prot_kinase_dom"/>
</dbReference>
<dbReference type="EMBL" id="CAJJDN010000124">
    <property type="protein sequence ID" value="CAD8120163.1"/>
    <property type="molecule type" value="Genomic_DNA"/>
</dbReference>
<gene>
    <name evidence="2" type="ORF">PSON_ATCC_30995.1.T1240177</name>
</gene>
<name>A0A8S1QXY1_9CILI</name>
<organism evidence="2 3">
    <name type="scientific">Paramecium sonneborni</name>
    <dbReference type="NCBI Taxonomy" id="65129"/>
    <lineage>
        <taxon>Eukaryota</taxon>
        <taxon>Sar</taxon>
        <taxon>Alveolata</taxon>
        <taxon>Ciliophora</taxon>
        <taxon>Intramacronucleata</taxon>
        <taxon>Oligohymenophorea</taxon>
        <taxon>Peniculida</taxon>
        <taxon>Parameciidae</taxon>
        <taxon>Paramecium</taxon>
    </lineage>
</organism>
<dbReference type="GO" id="GO:0005737">
    <property type="term" value="C:cytoplasm"/>
    <property type="evidence" value="ECO:0007669"/>
    <property type="project" value="TreeGrafter"/>
</dbReference>
<protein>
    <recommendedName>
        <fullName evidence="1">Protein kinase domain-containing protein</fullName>
    </recommendedName>
</protein>
<dbReference type="GO" id="GO:0005524">
    <property type="term" value="F:ATP binding"/>
    <property type="evidence" value="ECO:0007669"/>
    <property type="project" value="InterPro"/>
</dbReference>
<feature type="domain" description="Protein kinase" evidence="1">
    <location>
        <begin position="19"/>
        <end position="264"/>
    </location>
</feature>
<evidence type="ECO:0000313" key="3">
    <source>
        <dbReference type="Proteomes" id="UP000692954"/>
    </source>
</evidence>
<dbReference type="GO" id="GO:0005634">
    <property type="term" value="C:nucleus"/>
    <property type="evidence" value="ECO:0007669"/>
    <property type="project" value="TreeGrafter"/>
</dbReference>
<dbReference type="OrthoDB" id="626167at2759"/>
<evidence type="ECO:0000313" key="2">
    <source>
        <dbReference type="EMBL" id="CAD8120163.1"/>
    </source>
</evidence>
<proteinExistence type="predicted"/>
<dbReference type="PROSITE" id="PS50011">
    <property type="entry name" value="PROTEIN_KINASE_DOM"/>
    <property type="match status" value="1"/>
</dbReference>
<dbReference type="Pfam" id="PF00069">
    <property type="entry name" value="Pkinase"/>
    <property type="match status" value="1"/>
</dbReference>
<keyword evidence="3" id="KW-1185">Reference proteome</keyword>
<dbReference type="GO" id="GO:0004674">
    <property type="term" value="F:protein serine/threonine kinase activity"/>
    <property type="evidence" value="ECO:0007669"/>
    <property type="project" value="TreeGrafter"/>
</dbReference>
<comment type="caution">
    <text evidence="2">The sequence shown here is derived from an EMBL/GenBank/DDBJ whole genome shotgun (WGS) entry which is preliminary data.</text>
</comment>
<reference evidence="2" key="1">
    <citation type="submission" date="2021-01" db="EMBL/GenBank/DDBJ databases">
        <authorList>
            <consortium name="Genoscope - CEA"/>
            <person name="William W."/>
        </authorList>
    </citation>
    <scope>NUCLEOTIDE SEQUENCE</scope>
</reference>
<dbReference type="Proteomes" id="UP000692954">
    <property type="component" value="Unassembled WGS sequence"/>
</dbReference>
<dbReference type="PANTHER" id="PTHR44167">
    <property type="entry name" value="OVARIAN-SPECIFIC SERINE/THREONINE-PROTEIN KINASE LOK-RELATED"/>
    <property type="match status" value="1"/>
</dbReference>